<name>A0AA37W5V3_9GAMM</name>
<dbReference type="RefSeq" id="WP_284380416.1">
    <property type="nucleotide sequence ID" value="NZ_BSNM01000011.1"/>
</dbReference>
<accession>A0AA37W5V3</accession>
<comment type="caution">
    <text evidence="1">The sequence shown here is derived from an EMBL/GenBank/DDBJ whole genome shotgun (WGS) entry which is preliminary data.</text>
</comment>
<protein>
    <submittedName>
        <fullName evidence="1">Uncharacterized protein</fullName>
    </submittedName>
</protein>
<dbReference type="Proteomes" id="UP001161389">
    <property type="component" value="Unassembled WGS sequence"/>
</dbReference>
<keyword evidence="2" id="KW-1185">Reference proteome</keyword>
<evidence type="ECO:0000313" key="1">
    <source>
        <dbReference type="EMBL" id="GLQ30970.1"/>
    </source>
</evidence>
<gene>
    <name evidence="1" type="ORF">GCM10007876_14490</name>
</gene>
<organism evidence="1 2">
    <name type="scientific">Litoribrevibacter albus</name>
    <dbReference type="NCBI Taxonomy" id="1473156"/>
    <lineage>
        <taxon>Bacteria</taxon>
        <taxon>Pseudomonadati</taxon>
        <taxon>Pseudomonadota</taxon>
        <taxon>Gammaproteobacteria</taxon>
        <taxon>Oceanospirillales</taxon>
        <taxon>Oceanospirillaceae</taxon>
        <taxon>Litoribrevibacter</taxon>
    </lineage>
</organism>
<evidence type="ECO:0000313" key="2">
    <source>
        <dbReference type="Proteomes" id="UP001161389"/>
    </source>
</evidence>
<reference evidence="1" key="2">
    <citation type="submission" date="2023-01" db="EMBL/GenBank/DDBJ databases">
        <title>Draft genome sequence of Litoribrevibacter albus strain NBRC 110071.</title>
        <authorList>
            <person name="Sun Q."/>
            <person name="Mori K."/>
        </authorList>
    </citation>
    <scope>NUCLEOTIDE SEQUENCE</scope>
    <source>
        <strain evidence="1">NBRC 110071</strain>
    </source>
</reference>
<sequence length="70" mass="7979">MRGRDLKHIRVGNEVFLKTQVLKNLSKEIGVLVDRMATLYASGNGVNEVVRLERMIQQRADVINQLTDID</sequence>
<proteinExistence type="predicted"/>
<dbReference type="AlphaFoldDB" id="A0AA37W5V3"/>
<dbReference type="EMBL" id="BSNM01000011">
    <property type="protein sequence ID" value="GLQ30970.1"/>
    <property type="molecule type" value="Genomic_DNA"/>
</dbReference>
<reference evidence="1" key="1">
    <citation type="journal article" date="2014" name="Int. J. Syst. Evol. Microbiol.">
        <title>Complete genome sequence of Corynebacterium casei LMG S-19264T (=DSM 44701T), isolated from a smear-ripened cheese.</title>
        <authorList>
            <consortium name="US DOE Joint Genome Institute (JGI-PGF)"/>
            <person name="Walter F."/>
            <person name="Albersmeier A."/>
            <person name="Kalinowski J."/>
            <person name="Ruckert C."/>
        </authorList>
    </citation>
    <scope>NUCLEOTIDE SEQUENCE</scope>
    <source>
        <strain evidence="1">NBRC 110071</strain>
    </source>
</reference>